<feature type="compositionally biased region" description="Basic residues" evidence="2">
    <location>
        <begin position="106"/>
        <end position="129"/>
    </location>
</feature>
<evidence type="ECO:0000313" key="3">
    <source>
        <dbReference type="EMBL" id="KAF5789320.1"/>
    </source>
</evidence>
<dbReference type="Proteomes" id="UP000215914">
    <property type="component" value="Unassembled WGS sequence"/>
</dbReference>
<sequence length="302" mass="34342">MVQDIEINEDVFTTNPDFVENIVQTVTSEIQKEKMVENIEGDDVDKDTTSSSSMSDFEMVDTRESEKRMREEVEKEKLLRKRKRDEKEDEPYIPSPEHVLASKSTPRVKRKAVTRKKGTPKIRVSKRPQKILQTPPRQPTPSHQPTPPQSPVHQSPPRQPTPLQSPRQSTPPSHSTPPRLPTPQRLPSPIPQSTPPQQPIYTSQDLFATPPLSQKQHGSSSKGLPTPQDNLLDIGNFDFANNAEVLKLEKKMEGVIAENQRLRAENKKAADRERLLVKRVEELEKKSETDQSEIDILKSSCF</sequence>
<dbReference type="EMBL" id="MNCJ02000324">
    <property type="protein sequence ID" value="KAF5789320.1"/>
    <property type="molecule type" value="Genomic_DNA"/>
</dbReference>
<protein>
    <submittedName>
        <fullName evidence="3">Uncharacterized protein</fullName>
    </submittedName>
</protein>
<feature type="compositionally biased region" description="Pro residues" evidence="2">
    <location>
        <begin position="136"/>
        <end position="150"/>
    </location>
</feature>
<feature type="region of interest" description="Disordered" evidence="2">
    <location>
        <begin position="35"/>
        <end position="230"/>
    </location>
</feature>
<keyword evidence="4" id="KW-1185">Reference proteome</keyword>
<feature type="compositionally biased region" description="Polar residues" evidence="2">
    <location>
        <begin position="211"/>
        <end position="229"/>
    </location>
</feature>
<organism evidence="3 4">
    <name type="scientific">Helianthus annuus</name>
    <name type="common">Common sunflower</name>
    <dbReference type="NCBI Taxonomy" id="4232"/>
    <lineage>
        <taxon>Eukaryota</taxon>
        <taxon>Viridiplantae</taxon>
        <taxon>Streptophyta</taxon>
        <taxon>Embryophyta</taxon>
        <taxon>Tracheophyta</taxon>
        <taxon>Spermatophyta</taxon>
        <taxon>Magnoliopsida</taxon>
        <taxon>eudicotyledons</taxon>
        <taxon>Gunneridae</taxon>
        <taxon>Pentapetalae</taxon>
        <taxon>asterids</taxon>
        <taxon>campanulids</taxon>
        <taxon>Asterales</taxon>
        <taxon>Asteraceae</taxon>
        <taxon>Asteroideae</taxon>
        <taxon>Heliantheae alliance</taxon>
        <taxon>Heliantheae</taxon>
        <taxon>Helianthus</taxon>
    </lineage>
</organism>
<accession>A0A9K3N764</accession>
<gene>
    <name evidence="3" type="ORF">HanXRQr2_Chr09g0369841</name>
</gene>
<keyword evidence="1" id="KW-0175">Coiled coil</keyword>
<evidence type="ECO:0000256" key="2">
    <source>
        <dbReference type="SAM" id="MobiDB-lite"/>
    </source>
</evidence>
<dbReference type="Gramene" id="mRNA:HanXRQr2_Chr09g0369841">
    <property type="protein sequence ID" value="CDS:HanXRQr2_Chr09g0369841.1"/>
    <property type="gene ID" value="HanXRQr2_Chr09g0369841"/>
</dbReference>
<evidence type="ECO:0000313" key="4">
    <source>
        <dbReference type="Proteomes" id="UP000215914"/>
    </source>
</evidence>
<comment type="caution">
    <text evidence="3">The sequence shown here is derived from an EMBL/GenBank/DDBJ whole genome shotgun (WGS) entry which is preliminary data.</text>
</comment>
<evidence type="ECO:0000256" key="1">
    <source>
        <dbReference type="SAM" id="Coils"/>
    </source>
</evidence>
<feature type="compositionally biased region" description="Polar residues" evidence="2">
    <location>
        <begin position="161"/>
        <end position="173"/>
    </location>
</feature>
<feature type="compositionally biased region" description="Basic and acidic residues" evidence="2">
    <location>
        <begin position="60"/>
        <end position="77"/>
    </location>
</feature>
<reference evidence="3" key="1">
    <citation type="journal article" date="2017" name="Nature">
        <title>The sunflower genome provides insights into oil metabolism, flowering and Asterid evolution.</title>
        <authorList>
            <person name="Badouin H."/>
            <person name="Gouzy J."/>
            <person name="Grassa C.J."/>
            <person name="Murat F."/>
            <person name="Staton S.E."/>
            <person name="Cottret L."/>
            <person name="Lelandais-Briere C."/>
            <person name="Owens G.L."/>
            <person name="Carrere S."/>
            <person name="Mayjonade B."/>
            <person name="Legrand L."/>
            <person name="Gill N."/>
            <person name="Kane N.C."/>
            <person name="Bowers J.E."/>
            <person name="Hubner S."/>
            <person name="Bellec A."/>
            <person name="Berard A."/>
            <person name="Berges H."/>
            <person name="Blanchet N."/>
            <person name="Boniface M.C."/>
            <person name="Brunel D."/>
            <person name="Catrice O."/>
            <person name="Chaidir N."/>
            <person name="Claudel C."/>
            <person name="Donnadieu C."/>
            <person name="Faraut T."/>
            <person name="Fievet G."/>
            <person name="Helmstetter N."/>
            <person name="King M."/>
            <person name="Knapp S.J."/>
            <person name="Lai Z."/>
            <person name="Le Paslier M.C."/>
            <person name="Lippi Y."/>
            <person name="Lorenzon L."/>
            <person name="Mandel J.R."/>
            <person name="Marage G."/>
            <person name="Marchand G."/>
            <person name="Marquand E."/>
            <person name="Bret-Mestries E."/>
            <person name="Morien E."/>
            <person name="Nambeesan S."/>
            <person name="Nguyen T."/>
            <person name="Pegot-Espagnet P."/>
            <person name="Pouilly N."/>
            <person name="Raftis F."/>
            <person name="Sallet E."/>
            <person name="Schiex T."/>
            <person name="Thomas J."/>
            <person name="Vandecasteele C."/>
            <person name="Vares D."/>
            <person name="Vear F."/>
            <person name="Vautrin S."/>
            <person name="Crespi M."/>
            <person name="Mangin B."/>
            <person name="Burke J.M."/>
            <person name="Salse J."/>
            <person name="Munos S."/>
            <person name="Vincourt P."/>
            <person name="Rieseberg L.H."/>
            <person name="Langlade N.B."/>
        </authorList>
    </citation>
    <scope>NUCLEOTIDE SEQUENCE</scope>
    <source>
        <tissue evidence="3">Leaves</tissue>
    </source>
</reference>
<feature type="compositionally biased region" description="Pro residues" evidence="2">
    <location>
        <begin position="174"/>
        <end position="198"/>
    </location>
</feature>
<name>A0A9K3N764_HELAN</name>
<proteinExistence type="predicted"/>
<reference evidence="3" key="2">
    <citation type="submission" date="2020-06" db="EMBL/GenBank/DDBJ databases">
        <title>Helianthus annuus Genome sequencing and assembly Release 2.</title>
        <authorList>
            <person name="Gouzy J."/>
            <person name="Langlade N."/>
            <person name="Munos S."/>
        </authorList>
    </citation>
    <scope>NUCLEOTIDE SEQUENCE</scope>
    <source>
        <tissue evidence="3">Leaves</tissue>
    </source>
</reference>
<feature type="coiled-coil region" evidence="1">
    <location>
        <begin position="245"/>
        <end position="300"/>
    </location>
</feature>
<dbReference type="AlphaFoldDB" id="A0A9K3N764"/>